<dbReference type="Proteomes" id="UP001153618">
    <property type="component" value="Unassembled WGS sequence"/>
</dbReference>
<dbReference type="OrthoDB" id="427886at2759"/>
<accession>A0A9W4HQ01</accession>
<dbReference type="InterPro" id="IPR014810">
    <property type="entry name" value="Fcf2_C"/>
</dbReference>
<dbReference type="GO" id="GO:0005730">
    <property type="term" value="C:nucleolus"/>
    <property type="evidence" value="ECO:0007669"/>
    <property type="project" value="UniProtKB-SubCell"/>
</dbReference>
<comment type="subcellular location">
    <subcellularLocation>
        <location evidence="1">Nucleus</location>
        <location evidence="1">Nucleolus</location>
    </subcellularLocation>
</comment>
<dbReference type="EMBL" id="CAJVOS010000027">
    <property type="protein sequence ID" value="CAG8115655.1"/>
    <property type="molecule type" value="Genomic_DNA"/>
</dbReference>
<dbReference type="GO" id="GO:0006396">
    <property type="term" value="P:RNA processing"/>
    <property type="evidence" value="ECO:0007669"/>
    <property type="project" value="TreeGrafter"/>
</dbReference>
<evidence type="ECO:0000313" key="4">
    <source>
        <dbReference type="EMBL" id="CAG8115655.1"/>
    </source>
</evidence>
<sequence length="219" mass="24822">MADSTYVEASPQDLTDDQIQQLLLEAESRLRAPNAVAPIDDLASIRIPKLATGSSLEAYVRQGDEAAAINAAKIADPMQKKLANSLHDAGKKEIKEKPNAGPEWFNLPKTEMTAELKRDLQLIRMRSVLDPHRHYKKDNGKANPPEYSQVGTIIQGPTEFFSNRITKKDRKKNFVEETLALERGTKRFEKKYRDIQAAKTSGKKSFYKDLQAKRRRNNK</sequence>
<dbReference type="GO" id="GO:0003723">
    <property type="term" value="F:RNA binding"/>
    <property type="evidence" value="ECO:0007669"/>
    <property type="project" value="TreeGrafter"/>
</dbReference>
<proteinExistence type="predicted"/>
<dbReference type="PANTHER" id="PTHR21686">
    <property type="entry name" value="DEOXYNUCLEOTIDYLTRANSFERASE TERMINAL-INTERACTING PROTEIN 2"/>
    <property type="match status" value="1"/>
</dbReference>
<gene>
    <name evidence="4" type="ORF">POLS_LOCUS5082</name>
</gene>
<name>A0A9W4HQ01_PENOL</name>
<dbReference type="PANTHER" id="PTHR21686:SF12">
    <property type="entry name" value="DEOXYNUCLEOTIDYLTRANSFERASE TERMINAL-INTERACTING PROTEIN 2"/>
    <property type="match status" value="1"/>
</dbReference>
<dbReference type="InterPro" id="IPR039883">
    <property type="entry name" value="Fcf2/DNTTIP2"/>
</dbReference>
<dbReference type="Pfam" id="PF08698">
    <property type="entry name" value="Fcf2"/>
    <property type="match status" value="1"/>
</dbReference>
<evidence type="ECO:0000313" key="5">
    <source>
        <dbReference type="Proteomes" id="UP001153618"/>
    </source>
</evidence>
<dbReference type="AlphaFoldDB" id="A0A9W4HQ01"/>
<reference evidence="4" key="1">
    <citation type="submission" date="2021-07" db="EMBL/GenBank/DDBJ databases">
        <authorList>
            <person name="Branca A.L. A."/>
        </authorList>
    </citation>
    <scope>NUCLEOTIDE SEQUENCE</scope>
</reference>
<keyword evidence="5" id="KW-1185">Reference proteome</keyword>
<evidence type="ECO:0000259" key="3">
    <source>
        <dbReference type="Pfam" id="PF08698"/>
    </source>
</evidence>
<organism evidence="4 5">
    <name type="scientific">Penicillium olsonii</name>
    <dbReference type="NCBI Taxonomy" id="99116"/>
    <lineage>
        <taxon>Eukaryota</taxon>
        <taxon>Fungi</taxon>
        <taxon>Dikarya</taxon>
        <taxon>Ascomycota</taxon>
        <taxon>Pezizomycotina</taxon>
        <taxon>Eurotiomycetes</taxon>
        <taxon>Eurotiomycetidae</taxon>
        <taxon>Eurotiales</taxon>
        <taxon>Aspergillaceae</taxon>
        <taxon>Penicillium</taxon>
    </lineage>
</organism>
<evidence type="ECO:0000256" key="2">
    <source>
        <dbReference type="ARBA" id="ARBA00023242"/>
    </source>
</evidence>
<feature type="domain" description="Fcf2 pre-rRNA processing C-terminal" evidence="3">
    <location>
        <begin position="97"/>
        <end position="191"/>
    </location>
</feature>
<evidence type="ECO:0000256" key="1">
    <source>
        <dbReference type="ARBA" id="ARBA00004604"/>
    </source>
</evidence>
<protein>
    <recommendedName>
        <fullName evidence="3">Fcf2 pre-rRNA processing C-terminal domain-containing protein</fullName>
    </recommendedName>
</protein>
<keyword evidence="2" id="KW-0539">Nucleus</keyword>
<comment type="caution">
    <text evidence="4">The sequence shown here is derived from an EMBL/GenBank/DDBJ whole genome shotgun (WGS) entry which is preliminary data.</text>
</comment>